<evidence type="ECO:0000313" key="3">
    <source>
        <dbReference type="Proteomes" id="UP000595636"/>
    </source>
</evidence>
<dbReference type="AlphaFoldDB" id="A0A7T7RI30"/>
<keyword evidence="3" id="KW-1185">Reference proteome</keyword>
<dbReference type="Proteomes" id="UP000595636">
    <property type="component" value="Plasmid unnamed1"/>
</dbReference>
<proteinExistence type="predicted"/>
<feature type="compositionally biased region" description="Basic and acidic residues" evidence="1">
    <location>
        <begin position="64"/>
        <end position="73"/>
    </location>
</feature>
<organism evidence="2 3">
    <name type="scientific">Streptomyces liliifuscus</name>
    <dbReference type="NCBI Taxonomy" id="2797636"/>
    <lineage>
        <taxon>Bacteria</taxon>
        <taxon>Bacillati</taxon>
        <taxon>Actinomycetota</taxon>
        <taxon>Actinomycetes</taxon>
        <taxon>Kitasatosporales</taxon>
        <taxon>Streptomycetaceae</taxon>
        <taxon>Streptomyces</taxon>
    </lineage>
</organism>
<name>A0A7T7RI30_9ACTN</name>
<protein>
    <submittedName>
        <fullName evidence="2">Uncharacterized protein</fullName>
    </submittedName>
</protein>
<evidence type="ECO:0000313" key="2">
    <source>
        <dbReference type="EMBL" id="QQM47427.1"/>
    </source>
</evidence>
<dbReference type="EMBL" id="CP066832">
    <property type="protein sequence ID" value="QQM47427.1"/>
    <property type="molecule type" value="Genomic_DNA"/>
</dbReference>
<dbReference type="RefSeq" id="WP_200402198.1">
    <property type="nucleotide sequence ID" value="NZ_CP066832.1"/>
</dbReference>
<feature type="compositionally biased region" description="Basic and acidic residues" evidence="1">
    <location>
        <begin position="46"/>
        <end position="56"/>
    </location>
</feature>
<reference evidence="2 3" key="1">
    <citation type="submission" date="2020-12" db="EMBL/GenBank/DDBJ databases">
        <title>A novel species.</title>
        <authorList>
            <person name="Li K."/>
        </authorList>
    </citation>
    <scope>NUCLEOTIDE SEQUENCE [LARGE SCALE GENOMIC DNA]</scope>
    <source>
        <strain evidence="2 3">ZYC-3</strain>
        <plasmid evidence="2 3">unnamed1</plasmid>
    </source>
</reference>
<sequence>MTGLWLPLAATVLAAALTWWCCIRPMVRNRSCHHAPDPGLQEELRAAREELQRLRGETTPPTDPTDRPETLNR</sequence>
<feature type="region of interest" description="Disordered" evidence="1">
    <location>
        <begin position="46"/>
        <end position="73"/>
    </location>
</feature>
<accession>A0A7T7RI30</accession>
<gene>
    <name evidence="2" type="ORF">JEQ17_48530</name>
</gene>
<dbReference type="KEGG" id="slf:JEQ17_48530"/>
<keyword evidence="2" id="KW-0614">Plasmid</keyword>
<geneLocation type="plasmid" evidence="2 3">
    <name>unnamed1</name>
</geneLocation>
<evidence type="ECO:0000256" key="1">
    <source>
        <dbReference type="SAM" id="MobiDB-lite"/>
    </source>
</evidence>